<dbReference type="GO" id="GO:0004343">
    <property type="term" value="F:glucosamine 6-phosphate N-acetyltransferase activity"/>
    <property type="evidence" value="ECO:0007669"/>
    <property type="project" value="TreeGrafter"/>
</dbReference>
<accession>A0A6N9Q194</accession>
<protein>
    <submittedName>
        <fullName evidence="2">GNAT family N-acetyltransferase</fullName>
    </submittedName>
</protein>
<dbReference type="InterPro" id="IPR000182">
    <property type="entry name" value="GNAT_dom"/>
</dbReference>
<dbReference type="CDD" id="cd04301">
    <property type="entry name" value="NAT_SF"/>
    <property type="match status" value="1"/>
</dbReference>
<keyword evidence="2" id="KW-0808">Transferase</keyword>
<dbReference type="RefSeq" id="WP_160645554.1">
    <property type="nucleotide sequence ID" value="NZ_SIJB01000017.1"/>
</dbReference>
<evidence type="ECO:0000313" key="2">
    <source>
        <dbReference type="EMBL" id="NBI28765.1"/>
    </source>
</evidence>
<dbReference type="Gene3D" id="3.40.630.30">
    <property type="match status" value="1"/>
</dbReference>
<sequence length="140" mass="16213">MKVKVVENDQELQDAYKVRMDVFVEEQKVPPEIEIDEFEQESTHVVIYEKGKPIATGRIREADGYGKLERICVLKSHRKFGLGKMIMDELESVGRKMELKQFKLNAQTQAESFYQKQGYKTVSGEFLDANIPHVTMVKNK</sequence>
<evidence type="ECO:0000313" key="3">
    <source>
        <dbReference type="Proteomes" id="UP000448943"/>
    </source>
</evidence>
<dbReference type="PANTHER" id="PTHR13355">
    <property type="entry name" value="GLUCOSAMINE 6-PHOSPHATE N-ACETYLTRANSFERASE"/>
    <property type="match status" value="1"/>
</dbReference>
<organism evidence="2 3">
    <name type="scientific">Chengkuizengella marina</name>
    <dbReference type="NCBI Taxonomy" id="2507566"/>
    <lineage>
        <taxon>Bacteria</taxon>
        <taxon>Bacillati</taxon>
        <taxon>Bacillota</taxon>
        <taxon>Bacilli</taxon>
        <taxon>Bacillales</taxon>
        <taxon>Paenibacillaceae</taxon>
        <taxon>Chengkuizengella</taxon>
    </lineage>
</organism>
<keyword evidence="3" id="KW-1185">Reference proteome</keyword>
<dbReference type="OrthoDB" id="9796171at2"/>
<gene>
    <name evidence="2" type="ORF">ERL59_07320</name>
</gene>
<proteinExistence type="predicted"/>
<dbReference type="AlphaFoldDB" id="A0A6N9Q194"/>
<dbReference type="EMBL" id="SIJB01000017">
    <property type="protein sequence ID" value="NBI28765.1"/>
    <property type="molecule type" value="Genomic_DNA"/>
</dbReference>
<reference evidence="2 3" key="1">
    <citation type="submission" date="2019-01" db="EMBL/GenBank/DDBJ databases">
        <title>Chengkuizengella sp. nov., isolated from deep-sea sediment of East Pacific Ocean.</title>
        <authorList>
            <person name="Yang J."/>
            <person name="Lai Q."/>
            <person name="Shao Z."/>
        </authorList>
    </citation>
    <scope>NUCLEOTIDE SEQUENCE [LARGE SCALE GENOMIC DNA]</scope>
    <source>
        <strain evidence="2 3">YPA3-1-1</strain>
    </source>
</reference>
<dbReference type="SUPFAM" id="SSF55729">
    <property type="entry name" value="Acyl-CoA N-acyltransferases (Nat)"/>
    <property type="match status" value="1"/>
</dbReference>
<comment type="caution">
    <text evidence="2">The sequence shown here is derived from an EMBL/GenBank/DDBJ whole genome shotgun (WGS) entry which is preliminary data.</text>
</comment>
<evidence type="ECO:0000259" key="1">
    <source>
        <dbReference type="PROSITE" id="PS51186"/>
    </source>
</evidence>
<dbReference type="Pfam" id="PF13673">
    <property type="entry name" value="Acetyltransf_10"/>
    <property type="match status" value="1"/>
</dbReference>
<name>A0A6N9Q194_9BACL</name>
<dbReference type="Proteomes" id="UP000448943">
    <property type="component" value="Unassembled WGS sequence"/>
</dbReference>
<dbReference type="InterPro" id="IPR039143">
    <property type="entry name" value="GNPNAT1-like"/>
</dbReference>
<dbReference type="InterPro" id="IPR016181">
    <property type="entry name" value="Acyl_CoA_acyltransferase"/>
</dbReference>
<dbReference type="PROSITE" id="PS51186">
    <property type="entry name" value="GNAT"/>
    <property type="match status" value="1"/>
</dbReference>
<dbReference type="PANTHER" id="PTHR13355:SF11">
    <property type="entry name" value="GLUCOSAMINE 6-PHOSPHATE N-ACETYLTRANSFERASE"/>
    <property type="match status" value="1"/>
</dbReference>
<feature type="domain" description="N-acetyltransferase" evidence="1">
    <location>
        <begin position="1"/>
        <end position="140"/>
    </location>
</feature>